<comment type="caution">
    <text evidence="1">The sequence shown here is derived from an EMBL/GenBank/DDBJ whole genome shotgun (WGS) entry which is preliminary data.</text>
</comment>
<gene>
    <name evidence="1" type="ORF">FYJ85_14430</name>
</gene>
<reference evidence="1 2" key="1">
    <citation type="submission" date="2019-08" db="EMBL/GenBank/DDBJ databases">
        <title>In-depth cultivation of the pig gut microbiome towards novel bacterial diversity and tailored functional studies.</title>
        <authorList>
            <person name="Wylensek D."/>
            <person name="Hitch T.C.A."/>
            <person name="Clavel T."/>
        </authorList>
    </citation>
    <scope>NUCLEOTIDE SEQUENCE [LARGE SCALE GENOMIC DNA]</scope>
    <source>
        <strain evidence="1 2">BBE-744-WT-12</strain>
    </source>
</reference>
<proteinExistence type="predicted"/>
<evidence type="ECO:0008006" key="3">
    <source>
        <dbReference type="Google" id="ProtNLM"/>
    </source>
</evidence>
<dbReference type="InterPro" id="IPR017853">
    <property type="entry name" value="GH"/>
</dbReference>
<dbReference type="SUPFAM" id="SSF51445">
    <property type="entry name" value="(Trans)glycosidases"/>
    <property type="match status" value="1"/>
</dbReference>
<dbReference type="EMBL" id="VUNS01000016">
    <property type="protein sequence ID" value="MST98238.1"/>
    <property type="molecule type" value="Genomic_DNA"/>
</dbReference>
<evidence type="ECO:0000313" key="1">
    <source>
        <dbReference type="EMBL" id="MST98238.1"/>
    </source>
</evidence>
<name>A0A844G711_9BACT</name>
<dbReference type="Gene3D" id="3.20.20.80">
    <property type="entry name" value="Glycosidases"/>
    <property type="match status" value="1"/>
</dbReference>
<protein>
    <recommendedName>
        <fullName evidence="3">Glycoside hydrolase family 42 N-terminal domain-containing protein</fullName>
    </recommendedName>
</protein>
<dbReference type="RefSeq" id="WP_154419311.1">
    <property type="nucleotide sequence ID" value="NZ_VUNS01000016.1"/>
</dbReference>
<evidence type="ECO:0000313" key="2">
    <source>
        <dbReference type="Proteomes" id="UP000435649"/>
    </source>
</evidence>
<dbReference type="Proteomes" id="UP000435649">
    <property type="component" value="Unassembled WGS sequence"/>
</dbReference>
<sequence length="763" mass="85079">MRPFLAVLFLTAALLPAGEVRILPGEEWKAADLSDLVIREGSALDFSGLVPRAPAGSSGRVIASASGGFAFEREPERNVRFLSFNILPDISMRESQLKDKKDLALYADVIRRHGYNMVRLHFLDGYLMGMGKIERKREGTLFDDPATIPFDAERFDRIHYFLSCLKERGIYVLLDLGTHNTGYTDSYPWNTAFRPYEFPLRLMVDPAFRANYRAGVLKLLTTENPYTGLSLAGDPMVACLVLFNEQSINIHASRLSADTTGPVNEILGPGWQAYLKKRYGTMQNLRAAWKDVELPADAGFGTLPPLTGPNFVRGEMGRDMARFFLEVQQETTGFLQSVVAESGYRGLTTHWDWQQYQYMTPLRGMMPVVSNHCYWAHPNQWVRRGSTIEQISAVGKEAYFIRALAVARFLDRPYLVSEYGHAFWNRFRHEQGLLVPAFAALQGWGGISLAHQSVIFGERPMVSFNNCGNDPVSRASEVVSTLAYLRGDVAPSRHTVELRVTERELFDRGRGYAENFSPVLGKIFPLCRIGLKYEGSTPQPAGAEYVPDLIIGAEEIILPGGRRIPRDSRNPDRQAVAVMRETGILPAENRTDMARRIYESDTGEILMNSAENGFVLTTPRLEGVLVRETLPVRADKLEVLSSSVPAMTAAASLDAAKPLGESSHLLIVYSTDALNSSMRFTSPDRTVIEEVGELPVLIRTGRAKIAVRNRALRNPAAYVLGFNGERRERLPIRRTEDGKLLLEFDTGNFAGGPSPFIEITGQE</sequence>
<dbReference type="AlphaFoldDB" id="A0A844G711"/>
<keyword evidence="2" id="KW-1185">Reference proteome</keyword>
<organism evidence="1 2">
    <name type="scientific">Victivallis lenta</name>
    <dbReference type="NCBI Taxonomy" id="2606640"/>
    <lineage>
        <taxon>Bacteria</taxon>
        <taxon>Pseudomonadati</taxon>
        <taxon>Lentisphaerota</taxon>
        <taxon>Lentisphaeria</taxon>
        <taxon>Victivallales</taxon>
        <taxon>Victivallaceae</taxon>
        <taxon>Victivallis</taxon>
    </lineage>
</organism>
<accession>A0A844G711</accession>